<dbReference type="InterPro" id="IPR010610">
    <property type="entry name" value="EryCIII-like_C"/>
</dbReference>
<keyword evidence="2" id="KW-0808">Transferase</keyword>
<evidence type="ECO:0000256" key="2">
    <source>
        <dbReference type="ARBA" id="ARBA00022679"/>
    </source>
</evidence>
<gene>
    <name evidence="4" type="ORF">M406DRAFT_43032</name>
</gene>
<dbReference type="Pfam" id="PF06722">
    <property type="entry name" value="EryCIII-like_C"/>
    <property type="match status" value="1"/>
</dbReference>
<dbReference type="CDD" id="cd03784">
    <property type="entry name" value="GT1_Gtf-like"/>
    <property type="match status" value="1"/>
</dbReference>
<evidence type="ECO:0000259" key="3">
    <source>
        <dbReference type="Pfam" id="PF06722"/>
    </source>
</evidence>
<keyword evidence="5" id="KW-1185">Reference proteome</keyword>
<dbReference type="EMBL" id="MU032348">
    <property type="protein sequence ID" value="KAF3764598.1"/>
    <property type="molecule type" value="Genomic_DNA"/>
</dbReference>
<dbReference type="InterPro" id="IPR050271">
    <property type="entry name" value="UDP-glycosyltransferase"/>
</dbReference>
<dbReference type="Gene3D" id="3.40.50.2000">
    <property type="entry name" value="Glycogen Phosphorylase B"/>
    <property type="match status" value="2"/>
</dbReference>
<keyword evidence="1" id="KW-0328">Glycosyltransferase</keyword>
<protein>
    <submittedName>
        <fullName evidence="4">Family 1 glycosyltransferase</fullName>
    </submittedName>
</protein>
<dbReference type="RefSeq" id="XP_040775559.1">
    <property type="nucleotide sequence ID" value="XM_040924213.1"/>
</dbReference>
<dbReference type="PANTHER" id="PTHR48043">
    <property type="entry name" value="EG:EG0003.4 PROTEIN-RELATED"/>
    <property type="match status" value="1"/>
</dbReference>
<sequence length="501" mass="54665">MAAPKKILFICSSDYGQANVILATSYALMATGAPLEMHVASEHPMKPEVEHTMALADETIKTAAPYKLHFHGITGVSHFEAMSRPQAGVMDAWSLPLPNFSNASVFMGRFSYGAMPWEPEEVVDLYAQTVSIIKEVQPELTVIDPLYLPGLTAAHYLKVKWTVLAPNTIKDFAVPCQPKGAALWKYPVIGSGLPYPVPWSQMAHNIGLTLILAKTMLTDNRTKTAVRLLREHTGDENLQMMSLAELGVVHAPPPGLRLISAFSPDLDYPLDIIPSHVIPVGPIVRYAKKLADIDPTLDQWLSRGPTVYINLGTQLKMTPAEALEMALSVRDLLDAAGASSKMQVLWKLKRKAGDAKDGEWKVVHDTLLPEIETGRVRITSWVKADPCSILLSGRVVCSVHHGGANSHHEALAAGVPQVVLPSWIDCYDFGNRVELNGVGIRANKTAAPRWARAELGTALKDILIGEKAVAFRENAKKLAEKHPEHAGRTKAADVILDILNT</sequence>
<proteinExistence type="predicted"/>
<dbReference type="GO" id="GO:0016758">
    <property type="term" value="F:hexosyltransferase activity"/>
    <property type="evidence" value="ECO:0007669"/>
    <property type="project" value="UniProtKB-ARBA"/>
</dbReference>
<evidence type="ECO:0000256" key="1">
    <source>
        <dbReference type="ARBA" id="ARBA00022676"/>
    </source>
</evidence>
<dbReference type="GO" id="GO:0008194">
    <property type="term" value="F:UDP-glycosyltransferase activity"/>
    <property type="evidence" value="ECO:0007669"/>
    <property type="project" value="InterPro"/>
</dbReference>
<evidence type="ECO:0000313" key="4">
    <source>
        <dbReference type="EMBL" id="KAF3764598.1"/>
    </source>
</evidence>
<reference evidence="4" key="1">
    <citation type="journal article" date="2020" name="Phytopathology">
        <title>Genome sequence of the chestnut blight fungus Cryphonectria parasitica EP155: A fundamental resource for an archetypical invasive plant pathogen.</title>
        <authorList>
            <person name="Crouch J.A."/>
            <person name="Dawe A."/>
            <person name="Aerts A."/>
            <person name="Barry K."/>
            <person name="Churchill A.C.L."/>
            <person name="Grimwood J."/>
            <person name="Hillman B."/>
            <person name="Milgroom M.G."/>
            <person name="Pangilinan J."/>
            <person name="Smith M."/>
            <person name="Salamov A."/>
            <person name="Schmutz J."/>
            <person name="Yadav J."/>
            <person name="Grigoriev I.V."/>
            <person name="Nuss D."/>
        </authorList>
    </citation>
    <scope>NUCLEOTIDE SEQUENCE</scope>
    <source>
        <strain evidence="4">EP155</strain>
    </source>
</reference>
<dbReference type="Proteomes" id="UP000803844">
    <property type="component" value="Unassembled WGS sequence"/>
</dbReference>
<name>A0A9P5CMY3_CRYP1</name>
<comment type="caution">
    <text evidence="4">The sequence shown here is derived from an EMBL/GenBank/DDBJ whole genome shotgun (WGS) entry which is preliminary data.</text>
</comment>
<dbReference type="SUPFAM" id="SSF53756">
    <property type="entry name" value="UDP-Glycosyltransferase/glycogen phosphorylase"/>
    <property type="match status" value="1"/>
</dbReference>
<organism evidence="4 5">
    <name type="scientific">Cryphonectria parasitica (strain ATCC 38755 / EP155)</name>
    <dbReference type="NCBI Taxonomy" id="660469"/>
    <lineage>
        <taxon>Eukaryota</taxon>
        <taxon>Fungi</taxon>
        <taxon>Dikarya</taxon>
        <taxon>Ascomycota</taxon>
        <taxon>Pezizomycotina</taxon>
        <taxon>Sordariomycetes</taxon>
        <taxon>Sordariomycetidae</taxon>
        <taxon>Diaporthales</taxon>
        <taxon>Cryphonectriaceae</taxon>
        <taxon>Cryphonectria-Endothia species complex</taxon>
        <taxon>Cryphonectria</taxon>
    </lineage>
</organism>
<dbReference type="OrthoDB" id="5835829at2759"/>
<dbReference type="InterPro" id="IPR002213">
    <property type="entry name" value="UDP_glucos_trans"/>
</dbReference>
<dbReference type="AlphaFoldDB" id="A0A9P5CMY3"/>
<dbReference type="PANTHER" id="PTHR48043:SF145">
    <property type="entry name" value="FI06409P-RELATED"/>
    <property type="match status" value="1"/>
</dbReference>
<evidence type="ECO:0000313" key="5">
    <source>
        <dbReference type="Proteomes" id="UP000803844"/>
    </source>
</evidence>
<feature type="domain" description="Erythromycin biosynthesis protein CIII-like C-terminal" evidence="3">
    <location>
        <begin position="375"/>
        <end position="481"/>
    </location>
</feature>
<dbReference type="GeneID" id="63841342"/>
<accession>A0A9P5CMY3</accession>